<evidence type="ECO:0008006" key="8">
    <source>
        <dbReference type="Google" id="ProtNLM"/>
    </source>
</evidence>
<dbReference type="SUPFAM" id="SSF53474">
    <property type="entry name" value="alpha/beta-Hydrolases"/>
    <property type="match status" value="1"/>
</dbReference>
<feature type="transmembrane region" description="Helical" evidence="3">
    <location>
        <begin position="49"/>
        <end position="68"/>
    </location>
</feature>
<dbReference type="PANTHER" id="PTHR43248:SF25">
    <property type="entry name" value="AB HYDROLASE-1 DOMAIN-CONTAINING PROTEIN-RELATED"/>
    <property type="match status" value="1"/>
</dbReference>
<sequence>MRMDNKAFINEKSGLLPNSPDLNVKYSNHETTATGRDRRSPVQNYLARLGLYAAILLLNCVLISKFIVGSSVWRSPNGSVFDKQLDFSEIVPSENLEWHPCFAEYGLPFQCARLTVPMDYHRPLNASKDNPKVHIALTMLPGDHSGSEKVSKSPLLINPGGPGGAGTSMLLGWGSKLHHIVGEDRDIIGFDPRGIGATTPRADCFSYPVNESSLSGHESEEVNRGYVNRALWELQGLEVGAINSSSAALKKQDMRWRTLGRMCREKDAMKGKDSILKYVHTPSVARDMLSIIDAWDEWADSLTELNLPDPELLEDTQDNEIKSLDTKGKLVYWGFSYGTLLGATFAAMFPDRVGRVILDGVVDADLYVAPVWQDSLIDADKIVTSFFEYCLQAGEKCALYRNEDKVEDIENRFKEIFARIQENPVIVIDPFEKAPVILHYEQLKAAVFSAIYFPSSTFPPLATLLDMVYRNDEKALQMGMRAPTLGTLPCGSKAPTWLYPGDAQMAIMCSDKRYPLNETIPNLEAMFEEFAHTSSFADTWMSLMVGCDGWGIEAVDPPMRWDDHPSRKQKPIKTAFPVLFLSNRHDPVTPLAAGVKMARKFVDAGLVEQESEGHCSISSTSKCTINKVREYLIDGKVPPHPVPGKEGHELADGKWDRCEADEWPWHPYADNEHVSSADDIEGKAVRDRMTVWKQMQEDAHDWLFWSRTGPSRPQPFQFDQL</sequence>
<proteinExistence type="inferred from homology"/>
<feature type="domain" description="AB hydrolase-1" evidence="4">
    <location>
        <begin position="154"/>
        <end position="386"/>
    </location>
</feature>
<dbReference type="EMBL" id="JBFCZG010000004">
    <property type="protein sequence ID" value="KAL3423755.1"/>
    <property type="molecule type" value="Genomic_DNA"/>
</dbReference>
<evidence type="ECO:0000313" key="7">
    <source>
        <dbReference type="Proteomes" id="UP001629113"/>
    </source>
</evidence>
<protein>
    <recommendedName>
        <fullName evidence="8">Alpha/beta-hydrolase</fullName>
    </recommendedName>
</protein>
<keyword evidence="3" id="KW-0812">Transmembrane</keyword>
<evidence type="ECO:0000313" key="6">
    <source>
        <dbReference type="EMBL" id="KAL3423755.1"/>
    </source>
</evidence>
<comment type="caution">
    <text evidence="6">The sequence shown here is derived from an EMBL/GenBank/DDBJ whole genome shotgun (WGS) entry which is preliminary data.</text>
</comment>
<evidence type="ECO:0000256" key="2">
    <source>
        <dbReference type="ARBA" id="ARBA00022801"/>
    </source>
</evidence>
<dbReference type="InterPro" id="IPR013595">
    <property type="entry name" value="Pept_S33_TAP-like_C"/>
</dbReference>
<reference evidence="6 7" key="1">
    <citation type="submission" date="2024-06" db="EMBL/GenBank/DDBJ databases">
        <title>Complete genome of Phlyctema vagabunda strain 19-DSS-EL-015.</title>
        <authorList>
            <person name="Fiorenzani C."/>
        </authorList>
    </citation>
    <scope>NUCLEOTIDE SEQUENCE [LARGE SCALE GENOMIC DNA]</scope>
    <source>
        <strain evidence="6 7">19-DSS-EL-015</strain>
    </source>
</reference>
<dbReference type="Gene3D" id="3.40.50.1820">
    <property type="entry name" value="alpha/beta hydrolase"/>
    <property type="match status" value="1"/>
</dbReference>
<keyword evidence="3" id="KW-1133">Transmembrane helix</keyword>
<comment type="similarity">
    <text evidence="1">Belongs to the peptidase S33 family.</text>
</comment>
<keyword evidence="2" id="KW-0378">Hydrolase</keyword>
<dbReference type="InterPro" id="IPR029058">
    <property type="entry name" value="AB_hydrolase_fold"/>
</dbReference>
<keyword evidence="3" id="KW-0472">Membrane</keyword>
<dbReference type="Pfam" id="PF08386">
    <property type="entry name" value="Abhydrolase_4"/>
    <property type="match status" value="1"/>
</dbReference>
<dbReference type="Proteomes" id="UP001629113">
    <property type="component" value="Unassembled WGS sequence"/>
</dbReference>
<evidence type="ECO:0000259" key="5">
    <source>
        <dbReference type="Pfam" id="PF08386"/>
    </source>
</evidence>
<keyword evidence="7" id="KW-1185">Reference proteome</keyword>
<dbReference type="Pfam" id="PF00561">
    <property type="entry name" value="Abhydrolase_1"/>
    <property type="match status" value="1"/>
</dbReference>
<dbReference type="PANTHER" id="PTHR43248">
    <property type="entry name" value="2-SUCCINYL-6-HYDROXY-2,4-CYCLOHEXADIENE-1-CARBOXYLATE SYNTHASE"/>
    <property type="match status" value="1"/>
</dbReference>
<name>A0ABR4PKC2_9HELO</name>
<dbReference type="InterPro" id="IPR000073">
    <property type="entry name" value="AB_hydrolase_1"/>
</dbReference>
<feature type="domain" description="Peptidase S33 tripeptidyl aminopeptidase-like C-terminal" evidence="5">
    <location>
        <begin position="536"/>
        <end position="639"/>
    </location>
</feature>
<gene>
    <name evidence="6" type="ORF">PVAG01_05502</name>
</gene>
<evidence type="ECO:0000256" key="1">
    <source>
        <dbReference type="ARBA" id="ARBA00010088"/>
    </source>
</evidence>
<evidence type="ECO:0000256" key="3">
    <source>
        <dbReference type="SAM" id="Phobius"/>
    </source>
</evidence>
<evidence type="ECO:0000259" key="4">
    <source>
        <dbReference type="Pfam" id="PF00561"/>
    </source>
</evidence>
<dbReference type="InterPro" id="IPR051601">
    <property type="entry name" value="Serine_prot/Carboxylest_S33"/>
</dbReference>
<organism evidence="6 7">
    <name type="scientific">Phlyctema vagabunda</name>
    <dbReference type="NCBI Taxonomy" id="108571"/>
    <lineage>
        <taxon>Eukaryota</taxon>
        <taxon>Fungi</taxon>
        <taxon>Dikarya</taxon>
        <taxon>Ascomycota</taxon>
        <taxon>Pezizomycotina</taxon>
        <taxon>Leotiomycetes</taxon>
        <taxon>Helotiales</taxon>
        <taxon>Dermateaceae</taxon>
        <taxon>Phlyctema</taxon>
    </lineage>
</organism>
<accession>A0ABR4PKC2</accession>